<evidence type="ECO:0000256" key="7">
    <source>
        <dbReference type="ARBA" id="ARBA00022840"/>
    </source>
</evidence>
<dbReference type="SUPFAM" id="SSF55874">
    <property type="entry name" value="ATPase domain of HSP90 chaperone/DNA topoisomerase II/histidine kinase"/>
    <property type="match status" value="1"/>
</dbReference>
<reference evidence="17 18" key="1">
    <citation type="submission" date="2018-09" db="EMBL/GenBank/DDBJ databases">
        <title>Murine metabolic-syndrome-specific gut microbial biobank.</title>
        <authorList>
            <person name="Liu C."/>
        </authorList>
    </citation>
    <scope>NUCLEOTIDE SEQUENCE [LARGE SCALE GENOMIC DNA]</scope>
    <source>
        <strain evidence="17 18">0.1X-D8-26</strain>
    </source>
</reference>
<evidence type="ECO:0000256" key="13">
    <source>
        <dbReference type="SAM" id="Phobius"/>
    </source>
</evidence>
<dbReference type="InterPro" id="IPR004358">
    <property type="entry name" value="Sig_transdc_His_kin-like_C"/>
</dbReference>
<dbReference type="Pfam" id="PF07494">
    <property type="entry name" value="Reg_prop"/>
    <property type="match status" value="6"/>
</dbReference>
<dbReference type="InterPro" id="IPR011006">
    <property type="entry name" value="CheY-like_superfamily"/>
</dbReference>
<evidence type="ECO:0000256" key="12">
    <source>
        <dbReference type="SAM" id="MobiDB-lite"/>
    </source>
</evidence>
<evidence type="ECO:0000256" key="5">
    <source>
        <dbReference type="ARBA" id="ARBA00022741"/>
    </source>
</evidence>
<feature type="region of interest" description="Disordered" evidence="12">
    <location>
        <begin position="1077"/>
        <end position="1129"/>
    </location>
</feature>
<organism evidence="17 18">
    <name type="scientific">Bacteroides acidifaciens</name>
    <dbReference type="NCBI Taxonomy" id="85831"/>
    <lineage>
        <taxon>Bacteria</taxon>
        <taxon>Pseudomonadati</taxon>
        <taxon>Bacteroidota</taxon>
        <taxon>Bacteroidia</taxon>
        <taxon>Bacteroidales</taxon>
        <taxon>Bacteroidaceae</taxon>
        <taxon>Bacteroides</taxon>
    </lineage>
</organism>
<protein>
    <recommendedName>
        <fullName evidence="2">histidine kinase</fullName>
        <ecNumber evidence="2">2.7.13.3</ecNumber>
    </recommendedName>
</protein>
<dbReference type="SUPFAM" id="SSF63829">
    <property type="entry name" value="Calcium-dependent phosphotriesterase"/>
    <property type="match status" value="2"/>
</dbReference>
<dbReference type="Pfam" id="PF12833">
    <property type="entry name" value="HTH_18"/>
    <property type="match status" value="1"/>
</dbReference>
<name>A0A3L8A6T2_9BACE</name>
<dbReference type="SUPFAM" id="SSF52172">
    <property type="entry name" value="CheY-like"/>
    <property type="match status" value="1"/>
</dbReference>
<dbReference type="EMBL" id="RAZM01000032">
    <property type="protein sequence ID" value="RLT79896.1"/>
    <property type="molecule type" value="Genomic_DNA"/>
</dbReference>
<dbReference type="SUPFAM" id="SSF47384">
    <property type="entry name" value="Homodimeric domain of signal transducing histidine kinase"/>
    <property type="match status" value="1"/>
</dbReference>
<dbReference type="InterPro" id="IPR003661">
    <property type="entry name" value="HisK_dim/P_dom"/>
</dbReference>
<dbReference type="Gene3D" id="1.10.10.60">
    <property type="entry name" value="Homeodomain-like"/>
    <property type="match status" value="1"/>
</dbReference>
<sequence length="1379" mass="155104">MKDRHLLFKYVFGLSVCFLFFPLYTVLADDSPIHFKRLSVDDGLSQNTVLALTQDHNNKIWVGTIDGLNWYEGSRFASYYRAPDDTASLANNHIYSLHTDPQGAIWIGTQVGLSRYNIVGNNFTNYSSPDNQPMQVLAIGEPEEGGRLLLATNAGLMIFNKNTGQMKVQPELAGKTIYSVCRMNDGFLLGTSEGVCFYYERNENVTRLLLQLKGEVISGMLYDDRTGNCWLASLTNGVYCIDNNFQIKKHYNKQNTPACFLTNSVRTLCQDDKGRIWIGTMEGLLILEPETEIFQLCRFSSEDPTSLGHNSIRSILKDNQGGMWIGTFYGGLNYYHPLAPAFGRLQHSAWRNSLSDNTVSCISEEPESGNLWIGTNDGGLNYYNRKTGNFSFFRAGTSANSLKSDNIKCIWTDKDGSVYVGTHGGGLSRLNRKSGRIETYDFPHSVSLNNSCYSLLDGTDLDGTELDRTKSAGTLWVGGMNGLFLFDKQTGELSPHPLAKKHNKLENVLIYTLFRDSKGRIWIGTEESLFLYAGGKLEELHLSSSAYLHGLIQAFCVLEDSRHDIWVGSSTGLYCYKEGAPTVWEQYTMKDGLPNDFIYSILEDERGRLWLTTNKGLSCFNREDGTFLNYTKQDGLPHDQFNYSGACKAKDGTFFLGSLGGVAYFKPYELGDNPYSPDAVVTGAVVFNQVITDMKSDRVRYYQDAQGRMLGMSFPSDQKLFNIRFAVINYLAGKRNQFVYKLEGFETGWNYSRHVSFARASYSNLPPGEYVFKVKACNNNGKWSEATTEFFVHIIPMWYQTWWAKTLFACFFLGLLFFIIYFFIARAKMKMQVRIEQIERSKIEEVSQEKVRFYMNMSHELRTPLSLILAPLEELLGQKSAIDTPVRQKLDYVYKNGRKLLHIVNQLLDFRKAEAGALPVHVMPVNVEGLLQDVLALFNENAQKRAISVSMESDLKGRLLPVDKAYLETILMNLLSNAFKFTPDGGNISLSLHAEGDTYSFTVRDSGIGISVEQLDRIFERFYQVDGQRKGTGIGLSLVKMLVEKHHGTIAVASEPNRYTEFKVTLPADINTFTEKERELPEQEAVATVSSRELPLPDEYFSGETPAAVSEETSPDGGQPETAGEEERPTILLVDDNKEMVDYLKDNFRQTYVTLTAGNGEEALAIMKEHRVDIVLSDVMMPGIDGIKLCQLIKRNLQTCHIPVLLLSAKGSVDAQTEGIQAGADDYMAKPFSIQLLKGKIANQLKARQRLKHYYSNTIDIDTAKMTSNNLDEEFMSKAIQVVEENIGNEGFTSDELAGKLCMSRSSLYLKMNSVSGEPPANFIRRIRFNKACKLLLEGRYSISEISSMVGFGSSSYFSTSFKKYVGCLPSEYVKQHTK</sequence>
<dbReference type="SUPFAM" id="SSF50998">
    <property type="entry name" value="Quinoprotein alcohol dehydrogenase-like"/>
    <property type="match status" value="1"/>
</dbReference>
<dbReference type="InterPro" id="IPR005467">
    <property type="entry name" value="His_kinase_dom"/>
</dbReference>
<dbReference type="Pfam" id="PF07495">
    <property type="entry name" value="Y_Y_Y"/>
    <property type="match status" value="1"/>
</dbReference>
<evidence type="ECO:0000256" key="6">
    <source>
        <dbReference type="ARBA" id="ARBA00022777"/>
    </source>
</evidence>
<dbReference type="SMART" id="SM00342">
    <property type="entry name" value="HTH_ARAC"/>
    <property type="match status" value="1"/>
</dbReference>
<dbReference type="SMART" id="SM00448">
    <property type="entry name" value="REC"/>
    <property type="match status" value="1"/>
</dbReference>
<evidence type="ECO:0000256" key="8">
    <source>
        <dbReference type="ARBA" id="ARBA00023012"/>
    </source>
</evidence>
<dbReference type="InterPro" id="IPR013783">
    <property type="entry name" value="Ig-like_fold"/>
</dbReference>
<dbReference type="CDD" id="cd17574">
    <property type="entry name" value="REC_OmpR"/>
    <property type="match status" value="1"/>
</dbReference>
<evidence type="ECO:0000313" key="17">
    <source>
        <dbReference type="EMBL" id="RLT79896.1"/>
    </source>
</evidence>
<dbReference type="InterPro" id="IPR011047">
    <property type="entry name" value="Quinoprotein_ADH-like_sf"/>
</dbReference>
<gene>
    <name evidence="17" type="ORF">D7Y07_11220</name>
</gene>
<dbReference type="GO" id="GO:0043565">
    <property type="term" value="F:sequence-specific DNA binding"/>
    <property type="evidence" value="ECO:0007669"/>
    <property type="project" value="InterPro"/>
</dbReference>
<dbReference type="SUPFAM" id="SSF46689">
    <property type="entry name" value="Homeodomain-like"/>
    <property type="match status" value="1"/>
</dbReference>
<proteinExistence type="predicted"/>
<keyword evidence="13" id="KW-0472">Membrane</keyword>
<dbReference type="Proteomes" id="UP000267159">
    <property type="component" value="Unassembled WGS sequence"/>
</dbReference>
<dbReference type="PANTHER" id="PTHR43547">
    <property type="entry name" value="TWO-COMPONENT HISTIDINE KINASE"/>
    <property type="match status" value="1"/>
</dbReference>
<dbReference type="Pfam" id="PF02518">
    <property type="entry name" value="HATPase_c"/>
    <property type="match status" value="1"/>
</dbReference>
<dbReference type="PRINTS" id="PR00344">
    <property type="entry name" value="BCTRLSENSOR"/>
</dbReference>
<keyword evidence="10" id="KW-0804">Transcription</keyword>
<evidence type="ECO:0000256" key="4">
    <source>
        <dbReference type="ARBA" id="ARBA00022679"/>
    </source>
</evidence>
<dbReference type="InterPro" id="IPR036097">
    <property type="entry name" value="HisK_dim/P_sf"/>
</dbReference>
<evidence type="ECO:0000259" key="16">
    <source>
        <dbReference type="PROSITE" id="PS50110"/>
    </source>
</evidence>
<comment type="catalytic activity">
    <reaction evidence="1">
        <text>ATP + protein L-histidine = ADP + protein N-phospho-L-histidine.</text>
        <dbReference type="EC" id="2.7.13.3"/>
    </reaction>
</comment>
<dbReference type="InterPro" id="IPR015943">
    <property type="entry name" value="WD40/YVTN_repeat-like_dom_sf"/>
</dbReference>
<dbReference type="PROSITE" id="PS50110">
    <property type="entry name" value="RESPONSE_REGULATORY"/>
    <property type="match status" value="1"/>
</dbReference>
<evidence type="ECO:0000256" key="3">
    <source>
        <dbReference type="ARBA" id="ARBA00022553"/>
    </source>
</evidence>
<dbReference type="InterPro" id="IPR009057">
    <property type="entry name" value="Homeodomain-like_sf"/>
</dbReference>
<keyword evidence="6 17" id="KW-0418">Kinase</keyword>
<dbReference type="Gene3D" id="2.130.10.10">
    <property type="entry name" value="YVTN repeat-like/Quinoprotein amine dehydrogenase"/>
    <property type="match status" value="2"/>
</dbReference>
<dbReference type="InterPro" id="IPR011123">
    <property type="entry name" value="Y_Y_Y"/>
</dbReference>
<feature type="transmembrane region" description="Helical" evidence="13">
    <location>
        <begin position="802"/>
        <end position="824"/>
    </location>
</feature>
<evidence type="ECO:0000256" key="1">
    <source>
        <dbReference type="ARBA" id="ARBA00000085"/>
    </source>
</evidence>
<dbReference type="Pfam" id="PF00512">
    <property type="entry name" value="HisKA"/>
    <property type="match status" value="1"/>
</dbReference>
<evidence type="ECO:0000259" key="14">
    <source>
        <dbReference type="PROSITE" id="PS01124"/>
    </source>
</evidence>
<evidence type="ECO:0000256" key="10">
    <source>
        <dbReference type="ARBA" id="ARBA00023163"/>
    </source>
</evidence>
<keyword evidence="4" id="KW-0808">Transferase</keyword>
<keyword evidence="7" id="KW-0067">ATP-binding</keyword>
<dbReference type="SMART" id="SM00387">
    <property type="entry name" value="HATPase_c"/>
    <property type="match status" value="1"/>
</dbReference>
<dbReference type="PROSITE" id="PS50109">
    <property type="entry name" value="HIS_KIN"/>
    <property type="match status" value="1"/>
</dbReference>
<dbReference type="InterPro" id="IPR003594">
    <property type="entry name" value="HATPase_dom"/>
</dbReference>
<dbReference type="EC" id="2.7.13.3" evidence="2"/>
<feature type="modified residue" description="4-aspartylphosphate" evidence="11">
    <location>
        <position position="1178"/>
    </location>
</feature>
<dbReference type="Gene3D" id="1.10.287.130">
    <property type="match status" value="1"/>
</dbReference>
<dbReference type="InterPro" id="IPR011110">
    <property type="entry name" value="Reg_prop"/>
</dbReference>
<dbReference type="RefSeq" id="WP_121766396.1">
    <property type="nucleotide sequence ID" value="NZ_RAZM01000032.1"/>
</dbReference>
<dbReference type="SMART" id="SM00388">
    <property type="entry name" value="HisKA"/>
    <property type="match status" value="1"/>
</dbReference>
<feature type="domain" description="Response regulatory" evidence="16">
    <location>
        <begin position="1130"/>
        <end position="1245"/>
    </location>
</feature>
<keyword evidence="13" id="KW-0812">Transmembrane</keyword>
<dbReference type="CDD" id="cd00082">
    <property type="entry name" value="HisKA"/>
    <property type="match status" value="1"/>
</dbReference>
<evidence type="ECO:0000256" key="11">
    <source>
        <dbReference type="PROSITE-ProRule" id="PRU00169"/>
    </source>
</evidence>
<feature type="domain" description="Histidine kinase" evidence="15">
    <location>
        <begin position="856"/>
        <end position="1070"/>
    </location>
</feature>
<accession>A0A3L8A6T2</accession>
<dbReference type="Pfam" id="PF00072">
    <property type="entry name" value="Response_reg"/>
    <property type="match status" value="1"/>
</dbReference>
<keyword evidence="3 11" id="KW-0597">Phosphoprotein</keyword>
<keyword evidence="8" id="KW-0902">Two-component regulatory system</keyword>
<dbReference type="CDD" id="cd00075">
    <property type="entry name" value="HATPase"/>
    <property type="match status" value="1"/>
</dbReference>
<evidence type="ECO:0000256" key="2">
    <source>
        <dbReference type="ARBA" id="ARBA00012438"/>
    </source>
</evidence>
<dbReference type="InterPro" id="IPR018060">
    <property type="entry name" value="HTH_AraC"/>
</dbReference>
<dbReference type="Gene3D" id="3.40.50.2300">
    <property type="match status" value="1"/>
</dbReference>
<dbReference type="Gene3D" id="3.30.565.10">
    <property type="entry name" value="Histidine kinase-like ATPase, C-terminal domain"/>
    <property type="match status" value="1"/>
</dbReference>
<comment type="caution">
    <text evidence="17">The sequence shown here is derived from an EMBL/GenBank/DDBJ whole genome shotgun (WGS) entry which is preliminary data.</text>
</comment>
<dbReference type="PANTHER" id="PTHR43547:SF2">
    <property type="entry name" value="HYBRID SIGNAL TRANSDUCTION HISTIDINE KINASE C"/>
    <property type="match status" value="1"/>
</dbReference>
<dbReference type="GO" id="GO:0005524">
    <property type="term" value="F:ATP binding"/>
    <property type="evidence" value="ECO:0007669"/>
    <property type="project" value="UniProtKB-KW"/>
</dbReference>
<dbReference type="FunFam" id="1.10.287.130:FF:000045">
    <property type="entry name" value="Two-component system sensor histidine kinase/response regulator"/>
    <property type="match status" value="1"/>
</dbReference>
<evidence type="ECO:0000313" key="18">
    <source>
        <dbReference type="Proteomes" id="UP000267159"/>
    </source>
</evidence>
<dbReference type="GO" id="GO:0003700">
    <property type="term" value="F:DNA-binding transcription factor activity"/>
    <property type="evidence" value="ECO:0007669"/>
    <property type="project" value="InterPro"/>
</dbReference>
<dbReference type="InterPro" id="IPR001789">
    <property type="entry name" value="Sig_transdc_resp-reg_receiver"/>
</dbReference>
<dbReference type="Gene3D" id="2.60.40.10">
    <property type="entry name" value="Immunoglobulins"/>
    <property type="match status" value="1"/>
</dbReference>
<keyword evidence="13" id="KW-1133">Transmembrane helix</keyword>
<dbReference type="FunFam" id="3.30.565.10:FF:000037">
    <property type="entry name" value="Hybrid sensor histidine kinase/response regulator"/>
    <property type="match status" value="1"/>
</dbReference>
<dbReference type="PROSITE" id="PS01124">
    <property type="entry name" value="HTH_ARAC_FAMILY_2"/>
    <property type="match status" value="1"/>
</dbReference>
<evidence type="ECO:0000256" key="9">
    <source>
        <dbReference type="ARBA" id="ARBA00023015"/>
    </source>
</evidence>
<evidence type="ECO:0000259" key="15">
    <source>
        <dbReference type="PROSITE" id="PS50109"/>
    </source>
</evidence>
<keyword evidence="9" id="KW-0805">Transcription regulation</keyword>
<dbReference type="InterPro" id="IPR036890">
    <property type="entry name" value="HATPase_C_sf"/>
</dbReference>
<keyword evidence="5" id="KW-0547">Nucleotide-binding</keyword>
<dbReference type="GO" id="GO:0000155">
    <property type="term" value="F:phosphorelay sensor kinase activity"/>
    <property type="evidence" value="ECO:0007669"/>
    <property type="project" value="InterPro"/>
</dbReference>
<feature type="domain" description="HTH araC/xylS-type" evidence="14">
    <location>
        <begin position="1277"/>
        <end position="1376"/>
    </location>
</feature>